<keyword evidence="6" id="KW-0812">Transmembrane</keyword>
<dbReference type="InterPro" id="IPR036312">
    <property type="entry name" value="Bifun_inhib/LTP/seed_sf"/>
</dbReference>
<keyword evidence="10" id="KW-1185">Reference proteome</keyword>
<proteinExistence type="inferred from homology"/>
<keyword evidence="6" id="KW-0472">Membrane</keyword>
<organism evidence="9 10">
    <name type="scientific">Dioscorea zingiberensis</name>
    <dbReference type="NCBI Taxonomy" id="325984"/>
    <lineage>
        <taxon>Eukaryota</taxon>
        <taxon>Viridiplantae</taxon>
        <taxon>Streptophyta</taxon>
        <taxon>Embryophyta</taxon>
        <taxon>Tracheophyta</taxon>
        <taxon>Spermatophyta</taxon>
        <taxon>Magnoliopsida</taxon>
        <taxon>Liliopsida</taxon>
        <taxon>Dioscoreales</taxon>
        <taxon>Dioscoreaceae</taxon>
        <taxon>Dioscorea</taxon>
    </lineage>
</organism>
<gene>
    <name evidence="9" type="ORF">J5N97_006953</name>
</gene>
<keyword evidence="6" id="KW-1133">Transmembrane helix</keyword>
<evidence type="ECO:0000313" key="10">
    <source>
        <dbReference type="Proteomes" id="UP001085076"/>
    </source>
</evidence>
<evidence type="ECO:0000256" key="3">
    <source>
        <dbReference type="ARBA" id="ARBA00023157"/>
    </source>
</evidence>
<comment type="caution">
    <text evidence="9">The sequence shown here is derived from an EMBL/GenBank/DDBJ whole genome shotgun (WGS) entry which is preliminary data.</text>
</comment>
<keyword evidence="2 7" id="KW-0732">Signal</keyword>
<keyword evidence="3" id="KW-1015">Disulfide bond</keyword>
<name>A0A9D5DEE1_9LILI</name>
<dbReference type="SUPFAM" id="SSF47699">
    <property type="entry name" value="Bifunctional inhibitor/lipid-transfer protein/seed storage 2S albumin"/>
    <property type="match status" value="1"/>
</dbReference>
<protein>
    <recommendedName>
        <fullName evidence="8">Bifunctional inhibitor/plant lipid transfer protein/seed storage helical domain-containing protein</fullName>
    </recommendedName>
</protein>
<reference evidence="9" key="2">
    <citation type="journal article" date="2022" name="Hortic Res">
        <title>The genome of Dioscorea zingiberensis sheds light on the biosynthesis, origin and evolution of the medicinally important diosgenin saponins.</title>
        <authorList>
            <person name="Li Y."/>
            <person name="Tan C."/>
            <person name="Li Z."/>
            <person name="Guo J."/>
            <person name="Li S."/>
            <person name="Chen X."/>
            <person name="Wang C."/>
            <person name="Dai X."/>
            <person name="Yang H."/>
            <person name="Song W."/>
            <person name="Hou L."/>
            <person name="Xu J."/>
            <person name="Tong Z."/>
            <person name="Xu A."/>
            <person name="Yuan X."/>
            <person name="Wang W."/>
            <person name="Yang Q."/>
            <person name="Chen L."/>
            <person name="Sun Z."/>
            <person name="Wang K."/>
            <person name="Pan B."/>
            <person name="Chen J."/>
            <person name="Bao Y."/>
            <person name="Liu F."/>
            <person name="Qi X."/>
            <person name="Gang D.R."/>
            <person name="Wen J."/>
            <person name="Li J."/>
        </authorList>
    </citation>
    <scope>NUCLEOTIDE SEQUENCE</scope>
    <source>
        <strain evidence="9">Dzin_1.0</strain>
    </source>
</reference>
<dbReference type="InterPro" id="IPR016140">
    <property type="entry name" value="Bifunc_inhib/LTP/seed_store"/>
</dbReference>
<reference evidence="9" key="1">
    <citation type="submission" date="2021-03" db="EMBL/GenBank/DDBJ databases">
        <authorList>
            <person name="Li Z."/>
            <person name="Yang C."/>
        </authorList>
    </citation>
    <scope>NUCLEOTIDE SEQUENCE</scope>
    <source>
        <strain evidence="9">Dzin_1.0</strain>
        <tissue evidence="9">Leaf</tissue>
    </source>
</reference>
<evidence type="ECO:0000256" key="6">
    <source>
        <dbReference type="SAM" id="Phobius"/>
    </source>
</evidence>
<dbReference type="CDD" id="cd00010">
    <property type="entry name" value="AAI_LTSS"/>
    <property type="match status" value="1"/>
</dbReference>
<dbReference type="PANTHER" id="PTHR33044">
    <property type="entry name" value="BIFUNCTIONAL INHIBITOR/LIPID-TRANSFER PROTEIN/SEED STORAGE 2S ALBUMIN SUPERFAMILY PROTEIN-RELATED"/>
    <property type="match status" value="1"/>
</dbReference>
<dbReference type="EMBL" id="JAGGNH010000001">
    <property type="protein sequence ID" value="KAJ0988597.1"/>
    <property type="molecule type" value="Genomic_DNA"/>
</dbReference>
<keyword evidence="4" id="KW-0325">Glycoprotein</keyword>
<evidence type="ECO:0000256" key="5">
    <source>
        <dbReference type="SAM" id="MobiDB-lite"/>
    </source>
</evidence>
<evidence type="ECO:0000256" key="1">
    <source>
        <dbReference type="ARBA" id="ARBA00009748"/>
    </source>
</evidence>
<dbReference type="Pfam" id="PF14368">
    <property type="entry name" value="LTP_2"/>
    <property type="match status" value="1"/>
</dbReference>
<feature type="region of interest" description="Disordered" evidence="5">
    <location>
        <begin position="105"/>
        <end position="197"/>
    </location>
</feature>
<dbReference type="OrthoDB" id="659547at2759"/>
<evidence type="ECO:0000313" key="9">
    <source>
        <dbReference type="EMBL" id="KAJ0988597.1"/>
    </source>
</evidence>
<evidence type="ECO:0000256" key="7">
    <source>
        <dbReference type="SAM" id="SignalP"/>
    </source>
</evidence>
<feature type="transmembrane region" description="Helical" evidence="6">
    <location>
        <begin position="202"/>
        <end position="220"/>
    </location>
</feature>
<dbReference type="PRINTS" id="PR01217">
    <property type="entry name" value="PRICHEXTENSN"/>
</dbReference>
<dbReference type="AlphaFoldDB" id="A0A9D5DEE1"/>
<feature type="signal peptide" evidence="7">
    <location>
        <begin position="1"/>
        <end position="22"/>
    </location>
</feature>
<evidence type="ECO:0000259" key="8">
    <source>
        <dbReference type="SMART" id="SM00499"/>
    </source>
</evidence>
<dbReference type="SMART" id="SM00499">
    <property type="entry name" value="AAI"/>
    <property type="match status" value="1"/>
</dbReference>
<evidence type="ECO:0000256" key="4">
    <source>
        <dbReference type="ARBA" id="ARBA00023180"/>
    </source>
</evidence>
<evidence type="ECO:0000256" key="2">
    <source>
        <dbReference type="ARBA" id="ARBA00022729"/>
    </source>
</evidence>
<comment type="similarity">
    <text evidence="1">Belongs to the plant LTP family.</text>
</comment>
<dbReference type="InterPro" id="IPR043325">
    <property type="entry name" value="LTSS"/>
</dbReference>
<accession>A0A9D5DEE1</accession>
<feature type="compositionally biased region" description="Pro residues" evidence="5">
    <location>
        <begin position="111"/>
        <end position="193"/>
    </location>
</feature>
<sequence length="221" mass="22093">MANLLLVTTLLAFLSFSAFAAGSTPPSPQCSSVVMGMLDCLPFVVDGSTQKLPDKKCCSAAASAVKVSPVCLCVALEEASQFGYKVNMTKAEALPKDCHISKHVSCKGLSPPTPSPTPAPPTPSPSPSPLPTPPEPSPLPPSPTPTPSPPSPPTPTPSPPPPVPAPVNPPSPPAPPVTPTPVPPSPAPAPGTPPAHSGAVNGYVSIVALLVGFAVTVVSLL</sequence>
<feature type="chain" id="PRO_5039281441" description="Bifunctional inhibitor/plant lipid transfer protein/seed storage helical domain-containing protein" evidence="7">
    <location>
        <begin position="23"/>
        <end position="221"/>
    </location>
</feature>
<feature type="domain" description="Bifunctional inhibitor/plant lipid transfer protein/seed storage helical" evidence="8">
    <location>
        <begin position="30"/>
        <end position="106"/>
    </location>
</feature>
<dbReference type="Proteomes" id="UP001085076">
    <property type="component" value="Miscellaneous, Linkage group lg01"/>
</dbReference>
<dbReference type="Gene3D" id="1.10.110.10">
    <property type="entry name" value="Plant lipid-transfer and hydrophobic proteins"/>
    <property type="match status" value="1"/>
</dbReference>